<evidence type="ECO:0000313" key="10">
    <source>
        <dbReference type="Proteomes" id="UP001596380"/>
    </source>
</evidence>
<evidence type="ECO:0000259" key="8">
    <source>
        <dbReference type="PROSITE" id="PS50075"/>
    </source>
</evidence>
<organism evidence="9 10">
    <name type="scientific">Actinomadura yumaensis</name>
    <dbReference type="NCBI Taxonomy" id="111807"/>
    <lineage>
        <taxon>Bacteria</taxon>
        <taxon>Bacillati</taxon>
        <taxon>Actinomycetota</taxon>
        <taxon>Actinomycetes</taxon>
        <taxon>Streptosporangiales</taxon>
        <taxon>Thermomonosporaceae</taxon>
        <taxon>Actinomadura</taxon>
    </lineage>
</organism>
<dbReference type="Proteomes" id="UP001596380">
    <property type="component" value="Unassembled WGS sequence"/>
</dbReference>
<dbReference type="PANTHER" id="PTHR20863:SF76">
    <property type="entry name" value="CARRIER DOMAIN-CONTAINING PROTEIN"/>
    <property type="match status" value="1"/>
</dbReference>
<sequence>MTQTEIVQELARIVHEVAEVDLGDATPEASLTEDLLVDSLSVVEIYLTAEDTFGVRIPEEDLTRFRTLGDAADYIGHALAG</sequence>
<evidence type="ECO:0000256" key="4">
    <source>
        <dbReference type="ARBA" id="ARBA00022832"/>
    </source>
</evidence>
<proteinExistence type="inferred from homology"/>
<dbReference type="InterPro" id="IPR036736">
    <property type="entry name" value="ACP-like_sf"/>
</dbReference>
<evidence type="ECO:0000313" key="9">
    <source>
        <dbReference type="EMBL" id="MFC6880897.1"/>
    </source>
</evidence>
<comment type="caution">
    <text evidence="9">The sequence shown here is derived from an EMBL/GenBank/DDBJ whole genome shotgun (WGS) entry which is preliminary data.</text>
</comment>
<evidence type="ECO:0000256" key="7">
    <source>
        <dbReference type="HAMAP-Rule" id="MF_01217"/>
    </source>
</evidence>
<evidence type="ECO:0000256" key="3">
    <source>
        <dbReference type="ARBA" id="ARBA00022553"/>
    </source>
</evidence>
<keyword evidence="3 7" id="KW-0597">Phosphoprotein</keyword>
<name>A0ABW2CH33_9ACTN</name>
<evidence type="ECO:0000256" key="2">
    <source>
        <dbReference type="ARBA" id="ARBA00022516"/>
    </source>
</evidence>
<keyword evidence="2 7" id="KW-0444">Lipid biosynthesis</keyword>
<dbReference type="Gene3D" id="1.10.1200.10">
    <property type="entry name" value="ACP-like"/>
    <property type="match status" value="1"/>
</dbReference>
<comment type="subcellular location">
    <subcellularLocation>
        <location evidence="7">Cytoplasm</location>
    </subcellularLocation>
</comment>
<keyword evidence="10" id="KW-1185">Reference proteome</keyword>
<feature type="domain" description="Carrier" evidence="8">
    <location>
        <begin position="4"/>
        <end position="79"/>
    </location>
</feature>
<dbReference type="InterPro" id="IPR003231">
    <property type="entry name" value="ACP"/>
</dbReference>
<dbReference type="PROSITE" id="PS50075">
    <property type="entry name" value="CARRIER"/>
    <property type="match status" value="1"/>
</dbReference>
<evidence type="ECO:0000256" key="6">
    <source>
        <dbReference type="ARBA" id="ARBA00023160"/>
    </source>
</evidence>
<dbReference type="SUPFAM" id="SSF47336">
    <property type="entry name" value="ACP-like"/>
    <property type="match status" value="1"/>
</dbReference>
<dbReference type="PANTHER" id="PTHR20863">
    <property type="entry name" value="ACYL CARRIER PROTEIN"/>
    <property type="match status" value="1"/>
</dbReference>
<gene>
    <name evidence="7" type="primary">acpP</name>
    <name evidence="9" type="ORF">ACFQKB_14105</name>
</gene>
<keyword evidence="6 7" id="KW-0275">Fatty acid biosynthesis</keyword>
<dbReference type="RefSeq" id="WP_160826370.1">
    <property type="nucleotide sequence ID" value="NZ_JBHSXE010000001.1"/>
</dbReference>
<evidence type="ECO:0000256" key="5">
    <source>
        <dbReference type="ARBA" id="ARBA00023098"/>
    </source>
</evidence>
<dbReference type="EMBL" id="JBHSXS010000006">
    <property type="protein sequence ID" value="MFC6880897.1"/>
    <property type="molecule type" value="Genomic_DNA"/>
</dbReference>
<protein>
    <recommendedName>
        <fullName evidence="7">Acyl carrier protein</fullName>
        <shortName evidence="7">ACP</shortName>
    </recommendedName>
</protein>
<keyword evidence="1 7" id="KW-0596">Phosphopantetheine</keyword>
<accession>A0ABW2CH33</accession>
<reference evidence="10" key="1">
    <citation type="journal article" date="2019" name="Int. J. Syst. Evol. Microbiol.">
        <title>The Global Catalogue of Microorganisms (GCM) 10K type strain sequencing project: providing services to taxonomists for standard genome sequencing and annotation.</title>
        <authorList>
            <consortium name="The Broad Institute Genomics Platform"/>
            <consortium name="The Broad Institute Genome Sequencing Center for Infectious Disease"/>
            <person name="Wu L."/>
            <person name="Ma J."/>
        </authorList>
    </citation>
    <scope>NUCLEOTIDE SEQUENCE [LARGE SCALE GENOMIC DNA]</scope>
    <source>
        <strain evidence="10">JCM 3369</strain>
    </source>
</reference>
<dbReference type="InterPro" id="IPR009081">
    <property type="entry name" value="PP-bd_ACP"/>
</dbReference>
<dbReference type="NCBIfam" id="NF002147">
    <property type="entry name" value="PRK00982.1-1"/>
    <property type="match status" value="1"/>
</dbReference>
<dbReference type="HAMAP" id="MF_01217">
    <property type="entry name" value="Acyl_carrier"/>
    <property type="match status" value="1"/>
</dbReference>
<feature type="modified residue" description="O-(pantetheine 4'-phosphoryl)serine" evidence="7">
    <location>
        <position position="39"/>
    </location>
</feature>
<comment type="pathway">
    <text evidence="7">Lipid metabolism; fatty acid biosynthesis.</text>
</comment>
<dbReference type="Pfam" id="PF00550">
    <property type="entry name" value="PP-binding"/>
    <property type="match status" value="1"/>
</dbReference>
<comment type="function">
    <text evidence="7">Carrier of the growing fatty acid chain in fatty acid biosynthesis.</text>
</comment>
<keyword evidence="5 7" id="KW-0443">Lipid metabolism</keyword>
<keyword evidence="4 7" id="KW-0276">Fatty acid metabolism</keyword>
<evidence type="ECO:0000256" key="1">
    <source>
        <dbReference type="ARBA" id="ARBA00022450"/>
    </source>
</evidence>
<keyword evidence="7" id="KW-0963">Cytoplasm</keyword>
<comment type="PTM">
    <text evidence="7">4'-phosphopantetheine is transferred from CoA to a specific serine of apo-ACP by AcpS. This modification is essential for activity because fatty acids are bound in thioester linkage to the sulfhydryl of the prosthetic group.</text>
</comment>
<comment type="similarity">
    <text evidence="7">Belongs to the acyl carrier protein (ACP) family.</text>
</comment>